<accession>A0A2H0YR69</accession>
<keyword evidence="6 10" id="KW-0653">Protein transport</keyword>
<dbReference type="InterPro" id="IPR048634">
    <property type="entry name" value="SecD_SecF_C"/>
</dbReference>
<feature type="transmembrane region" description="Helical" evidence="10">
    <location>
        <begin position="156"/>
        <end position="183"/>
    </location>
</feature>
<comment type="subcellular location">
    <subcellularLocation>
        <location evidence="1 10">Cell membrane</location>
        <topology evidence="1 10">Multi-pass membrane protein</topology>
    </subcellularLocation>
</comment>
<comment type="subunit">
    <text evidence="10">Forms a complex with SecD. Part of the essential Sec protein translocation apparatus which comprises SecA, SecYEG and auxiliary proteins SecDF. Other proteins may also be involved.</text>
</comment>
<keyword evidence="3 10" id="KW-1003">Cell membrane</keyword>
<dbReference type="InterPro" id="IPR005665">
    <property type="entry name" value="SecF_bac"/>
</dbReference>
<dbReference type="GO" id="GO:0015450">
    <property type="term" value="F:protein-transporting ATPase activity"/>
    <property type="evidence" value="ECO:0007669"/>
    <property type="project" value="InterPro"/>
</dbReference>
<evidence type="ECO:0000256" key="8">
    <source>
        <dbReference type="ARBA" id="ARBA00023010"/>
    </source>
</evidence>
<dbReference type="InterPro" id="IPR000731">
    <property type="entry name" value="SSD"/>
</dbReference>
<feature type="transmembrane region" description="Helical" evidence="10">
    <location>
        <begin position="12"/>
        <end position="31"/>
    </location>
</feature>
<keyword evidence="2 10" id="KW-0813">Transport</keyword>
<dbReference type="GO" id="GO:0006605">
    <property type="term" value="P:protein targeting"/>
    <property type="evidence" value="ECO:0007669"/>
    <property type="project" value="UniProtKB-UniRule"/>
</dbReference>
<dbReference type="Pfam" id="PF02355">
    <property type="entry name" value="SecD_SecF_C"/>
    <property type="match status" value="1"/>
</dbReference>
<organism evidence="12 13">
    <name type="scientific">Candidatus Kerfeldbacteria bacterium CG08_land_8_20_14_0_20_43_14</name>
    <dbReference type="NCBI Taxonomy" id="2014246"/>
    <lineage>
        <taxon>Bacteria</taxon>
        <taxon>Candidatus Kerfeldiibacteriota</taxon>
    </lineage>
</organism>
<dbReference type="EMBL" id="PEXW01000013">
    <property type="protein sequence ID" value="PIS40960.1"/>
    <property type="molecule type" value="Genomic_DNA"/>
</dbReference>
<dbReference type="NCBIfam" id="TIGR00916">
    <property type="entry name" value="2A0604s01"/>
    <property type="match status" value="1"/>
</dbReference>
<dbReference type="PROSITE" id="PS50156">
    <property type="entry name" value="SSD"/>
    <property type="match status" value="1"/>
</dbReference>
<dbReference type="PRINTS" id="PR01755">
    <property type="entry name" value="SECFTRNLCASE"/>
</dbReference>
<feature type="transmembrane region" description="Helical" evidence="10">
    <location>
        <begin position="265"/>
        <end position="289"/>
    </location>
</feature>
<keyword evidence="7 10" id="KW-1133">Transmembrane helix</keyword>
<dbReference type="SUPFAM" id="SSF82866">
    <property type="entry name" value="Multidrug efflux transporter AcrB transmembrane domain"/>
    <property type="match status" value="1"/>
</dbReference>
<dbReference type="NCBIfam" id="TIGR00966">
    <property type="entry name" value="transloc_SecF"/>
    <property type="match status" value="1"/>
</dbReference>
<gene>
    <name evidence="10 12" type="primary">secF</name>
    <name evidence="12" type="ORF">COT26_00585</name>
</gene>
<dbReference type="PANTHER" id="PTHR30081">
    <property type="entry name" value="PROTEIN-EXPORT MEMBRANE PROTEIN SEC"/>
    <property type="match status" value="1"/>
</dbReference>
<feature type="domain" description="SSD" evidence="11">
    <location>
        <begin position="125"/>
        <end position="290"/>
    </location>
</feature>
<evidence type="ECO:0000256" key="10">
    <source>
        <dbReference type="HAMAP-Rule" id="MF_01464"/>
    </source>
</evidence>
<dbReference type="Gene3D" id="1.20.1640.10">
    <property type="entry name" value="Multidrug efflux transporter AcrB transmembrane domain"/>
    <property type="match status" value="1"/>
</dbReference>
<comment type="function">
    <text evidence="10">Part of the Sec protein translocase complex. Interacts with the SecYEG preprotein conducting channel. SecDF uses the proton motive force (PMF) to complete protein translocation after the ATP-dependent function of SecA.</text>
</comment>
<evidence type="ECO:0000256" key="2">
    <source>
        <dbReference type="ARBA" id="ARBA00022448"/>
    </source>
</evidence>
<dbReference type="GO" id="GO:0005886">
    <property type="term" value="C:plasma membrane"/>
    <property type="evidence" value="ECO:0007669"/>
    <property type="project" value="UniProtKB-SubCell"/>
</dbReference>
<dbReference type="InterPro" id="IPR022646">
    <property type="entry name" value="SecD/SecF_CS"/>
</dbReference>
<evidence type="ECO:0000313" key="12">
    <source>
        <dbReference type="EMBL" id="PIS40960.1"/>
    </source>
</evidence>
<dbReference type="Proteomes" id="UP000236845">
    <property type="component" value="Unassembled WGS sequence"/>
</dbReference>
<keyword evidence="5 10" id="KW-0812">Transmembrane</keyword>
<comment type="similarity">
    <text evidence="10">Belongs to the SecD/SecF family. SecF subfamily.</text>
</comment>
<dbReference type="HAMAP" id="MF_01464_B">
    <property type="entry name" value="SecF_B"/>
    <property type="match status" value="1"/>
</dbReference>
<evidence type="ECO:0000256" key="5">
    <source>
        <dbReference type="ARBA" id="ARBA00022692"/>
    </source>
</evidence>
<dbReference type="InterPro" id="IPR055344">
    <property type="entry name" value="SecD_SecF_C_bact"/>
</dbReference>
<feature type="transmembrane region" description="Helical" evidence="10">
    <location>
        <begin position="125"/>
        <end position="144"/>
    </location>
</feature>
<keyword evidence="4" id="KW-0997">Cell inner membrane</keyword>
<evidence type="ECO:0000256" key="6">
    <source>
        <dbReference type="ARBA" id="ARBA00022927"/>
    </source>
</evidence>
<evidence type="ECO:0000256" key="7">
    <source>
        <dbReference type="ARBA" id="ARBA00022989"/>
    </source>
</evidence>
<sequence length="300" mass="33205">MYAIIQKRRYFYSLSLLLLIPGILSMIIWGFKFGIDFTGGSLLRLEFSKNVPATEIIQSAAKDAGIKNLSIQTTEEKGISMRFEPITNDQKETIISSLKKYDEKIVESSFETIGPTIGSELKRKSITAIAIVLILIVLYISWAFRKVSVGPVPSWIYGVSGIVALVHDLVMVVGAFSIFGHFFGIEIDALFVTALLTILGFSVHDTIVVYDRIRERLIGSAGKTYEEVVNESMNQTMVRSINTSMTALLILSALVLFGGGTIRNFVLALLIGIASGTYSSIFVASPILVTWNNFRQRRKT</sequence>
<dbReference type="AlphaFoldDB" id="A0A2H0YR69"/>
<evidence type="ECO:0000256" key="9">
    <source>
        <dbReference type="ARBA" id="ARBA00023136"/>
    </source>
</evidence>
<evidence type="ECO:0000256" key="3">
    <source>
        <dbReference type="ARBA" id="ARBA00022475"/>
    </source>
</evidence>
<keyword evidence="8 10" id="KW-0811">Translocation</keyword>
<proteinExistence type="inferred from homology"/>
<evidence type="ECO:0000259" key="11">
    <source>
        <dbReference type="PROSITE" id="PS50156"/>
    </source>
</evidence>
<feature type="transmembrane region" description="Helical" evidence="10">
    <location>
        <begin position="189"/>
        <end position="210"/>
    </location>
</feature>
<dbReference type="InterPro" id="IPR022645">
    <property type="entry name" value="SecD/SecF_bac"/>
</dbReference>
<dbReference type="Pfam" id="PF07549">
    <property type="entry name" value="Sec_GG"/>
    <property type="match status" value="1"/>
</dbReference>
<reference evidence="13" key="1">
    <citation type="submission" date="2017-09" db="EMBL/GenBank/DDBJ databases">
        <title>Depth-based differentiation of microbial function through sediment-hosted aquifers and enrichment of novel symbionts in the deep terrestrial subsurface.</title>
        <authorList>
            <person name="Probst A.J."/>
            <person name="Ladd B."/>
            <person name="Jarett J.K."/>
            <person name="Geller-Mcgrath D.E."/>
            <person name="Sieber C.M.K."/>
            <person name="Emerson J.B."/>
            <person name="Anantharaman K."/>
            <person name="Thomas B.C."/>
            <person name="Malmstrom R."/>
            <person name="Stieglmeier M."/>
            <person name="Klingl A."/>
            <person name="Woyke T."/>
            <person name="Ryan C.M."/>
            <person name="Banfield J.F."/>
        </authorList>
    </citation>
    <scope>NUCLEOTIDE SEQUENCE [LARGE SCALE GENOMIC DNA]</scope>
</reference>
<dbReference type="GO" id="GO:0043952">
    <property type="term" value="P:protein transport by the Sec complex"/>
    <property type="evidence" value="ECO:0007669"/>
    <property type="project" value="UniProtKB-UniRule"/>
</dbReference>
<comment type="caution">
    <text evidence="12">The sequence shown here is derived from an EMBL/GenBank/DDBJ whole genome shotgun (WGS) entry which is preliminary data.</text>
</comment>
<evidence type="ECO:0000256" key="4">
    <source>
        <dbReference type="ARBA" id="ARBA00022519"/>
    </source>
</evidence>
<dbReference type="GO" id="GO:0065002">
    <property type="term" value="P:intracellular protein transmembrane transport"/>
    <property type="evidence" value="ECO:0007669"/>
    <property type="project" value="UniProtKB-UniRule"/>
</dbReference>
<dbReference type="InterPro" id="IPR022813">
    <property type="entry name" value="SecD/SecF_arch_bac"/>
</dbReference>
<evidence type="ECO:0000313" key="13">
    <source>
        <dbReference type="Proteomes" id="UP000236845"/>
    </source>
</evidence>
<feature type="transmembrane region" description="Helical" evidence="10">
    <location>
        <begin position="241"/>
        <end position="259"/>
    </location>
</feature>
<protein>
    <recommendedName>
        <fullName evidence="10">Protein-export membrane protein SecF</fullName>
    </recommendedName>
</protein>
<name>A0A2H0YR69_9BACT</name>
<keyword evidence="9 10" id="KW-0472">Membrane</keyword>
<dbReference type="PANTHER" id="PTHR30081:SF8">
    <property type="entry name" value="PROTEIN TRANSLOCASE SUBUNIT SECF"/>
    <property type="match status" value="1"/>
</dbReference>
<evidence type="ECO:0000256" key="1">
    <source>
        <dbReference type="ARBA" id="ARBA00004651"/>
    </source>
</evidence>